<comment type="caution">
    <text evidence="2">The sequence shown here is derived from an EMBL/GenBank/DDBJ whole genome shotgun (WGS) entry which is preliminary data.</text>
</comment>
<proteinExistence type="predicted"/>
<organism evidence="2">
    <name type="scientific">Ignisphaera aggregans</name>
    <dbReference type="NCBI Taxonomy" id="334771"/>
    <lineage>
        <taxon>Archaea</taxon>
        <taxon>Thermoproteota</taxon>
        <taxon>Thermoprotei</taxon>
        <taxon>Desulfurococcales</taxon>
        <taxon>Desulfurococcaceae</taxon>
        <taxon>Ignisphaera</taxon>
    </lineage>
</organism>
<reference evidence="2" key="1">
    <citation type="journal article" date="2020" name="mSystems">
        <title>Genome- and Community-Level Interaction Insights into Carbon Utilization and Element Cycling Functions of Hydrothermarchaeota in Hydrothermal Sediment.</title>
        <authorList>
            <person name="Zhou Z."/>
            <person name="Liu Y."/>
            <person name="Xu W."/>
            <person name="Pan J."/>
            <person name="Luo Z.H."/>
            <person name="Li M."/>
        </authorList>
    </citation>
    <scope>NUCLEOTIDE SEQUENCE [LARGE SCALE GENOMIC DNA]</scope>
    <source>
        <strain evidence="1">SpSt-629</strain>
        <strain evidence="2">SpSt-688</strain>
    </source>
</reference>
<evidence type="ECO:0000313" key="1">
    <source>
        <dbReference type="EMBL" id="HFQ79731.1"/>
    </source>
</evidence>
<accession>A0A7J3MX22</accession>
<dbReference type="EMBL" id="DTDH01000044">
    <property type="protein sequence ID" value="HGT98078.1"/>
    <property type="molecule type" value="Genomic_DNA"/>
</dbReference>
<sequence>MATEDWKTYAKPIETEIKKDVRDEVHEFLTKVFNVYMVKMPPHMFRQLDVVRDKLIVLTSRFSNEYYEDLCDTFSKVYRLIVLDKDVPEDVKKLVRELSEKTNSFFSSRGMHICVKELRYHNLRIKVLFNSSPLKDTNVVVEAEGRVVASSKTDSNGVCVVEVPEGKYSIYTYKYVKEGEYVYEEKIVSIPTELEVIFNVTETKSASEIARERGGRPLIREVTESNK</sequence>
<dbReference type="AlphaFoldDB" id="A0A7J3MX22"/>
<dbReference type="EMBL" id="DTAU01000155">
    <property type="protein sequence ID" value="HFQ79731.1"/>
    <property type="molecule type" value="Genomic_DNA"/>
</dbReference>
<gene>
    <name evidence="1" type="ORF">ENT99_08580</name>
    <name evidence="2" type="ORF">ENU64_01435</name>
</gene>
<name>A0A7J3MX22_9CREN</name>
<evidence type="ECO:0000313" key="2">
    <source>
        <dbReference type="EMBL" id="HGT98078.1"/>
    </source>
</evidence>
<protein>
    <submittedName>
        <fullName evidence="2">Uncharacterized protein</fullName>
    </submittedName>
</protein>